<evidence type="ECO:0000256" key="1">
    <source>
        <dbReference type="ARBA" id="ARBA00005820"/>
    </source>
</evidence>
<keyword evidence="2" id="KW-0805">Transcription regulation</keyword>
<dbReference type="PANTHER" id="PTHR35807">
    <property type="entry name" value="TRANSCRIPTIONAL REGULATOR REDD-RELATED"/>
    <property type="match status" value="1"/>
</dbReference>
<dbReference type="Gene3D" id="3.30.70.1230">
    <property type="entry name" value="Nucleotide cyclase"/>
    <property type="match status" value="1"/>
</dbReference>
<comment type="caution">
    <text evidence="7">The sequence shown here is derived from an EMBL/GenBank/DDBJ whole genome shotgun (WGS) entry which is preliminary data.</text>
</comment>
<dbReference type="EMBL" id="BOMN01000087">
    <property type="protein sequence ID" value="GIE23044.1"/>
    <property type="molecule type" value="Genomic_DNA"/>
</dbReference>
<organism evidence="7 8">
    <name type="scientific">Winogradskya humida</name>
    <dbReference type="NCBI Taxonomy" id="113566"/>
    <lineage>
        <taxon>Bacteria</taxon>
        <taxon>Bacillati</taxon>
        <taxon>Actinomycetota</taxon>
        <taxon>Actinomycetes</taxon>
        <taxon>Micromonosporales</taxon>
        <taxon>Micromonosporaceae</taxon>
        <taxon>Winogradskya</taxon>
    </lineage>
</organism>
<dbReference type="PANTHER" id="PTHR35807:SF1">
    <property type="entry name" value="TRANSCRIPTIONAL REGULATOR REDD"/>
    <property type="match status" value="1"/>
</dbReference>
<evidence type="ECO:0000259" key="6">
    <source>
        <dbReference type="PROSITE" id="PS51755"/>
    </source>
</evidence>
<keyword evidence="8" id="KW-1185">Reference proteome</keyword>
<name>A0ABQ3ZWU0_9ACTN</name>
<keyword evidence="4" id="KW-0804">Transcription</keyword>
<evidence type="ECO:0000256" key="3">
    <source>
        <dbReference type="ARBA" id="ARBA00023125"/>
    </source>
</evidence>
<dbReference type="CDD" id="cd15831">
    <property type="entry name" value="BTAD"/>
    <property type="match status" value="1"/>
</dbReference>
<sequence>MRFHILGPLEVIRDGEPVALGGYKQRATLAMLVLNLNRVVPASKLLESLWGSEVPATGRKMLQNAASELRSMLTTGAGPADSPALLTHAPGYLLHADPESVDAVRFSRLAEQGRAFAASSQWERARHDLREALAAWRGPVLADLFESRALWPDAVAVQNTRLDVLEDLFDVELACGRHREIVAELEPLVEQEPSRERLAAQLMLTLYRCGRQLDALGVYRRTRDSLIDRHGLEPSRELQELERSILNHDAGLDRRPETAVVAVPGRPRDTAPCPEPTEPVPAAAGWQSVSMLAVLADLSQPPGGDDARTAAVVGELSGLVHGEVARHDGRVISSVAGMTWIVFDGTGDAAQRAVRTGLAIRDALAARPDLPSVHAAAICADAIVSYEPGDGNPRGLNGDAVSRCLRLAMSAPAGVVRVGPETRRVTEADIRYTPADEGWDAIELRPVRPAPVQITLSLCQDSQIQELCGLLTSMGGRRAAWLADLLDQHDTTRSGVVVELAVNVVPRNVDEMPEWALREGA</sequence>
<dbReference type="SUPFAM" id="SSF55073">
    <property type="entry name" value="Nucleotide cyclase"/>
    <property type="match status" value="1"/>
</dbReference>
<reference evidence="7 8" key="1">
    <citation type="submission" date="2021-01" db="EMBL/GenBank/DDBJ databases">
        <title>Whole genome shotgun sequence of Actinoplanes humidus NBRC 14915.</title>
        <authorList>
            <person name="Komaki H."/>
            <person name="Tamura T."/>
        </authorList>
    </citation>
    <scope>NUCLEOTIDE SEQUENCE [LARGE SCALE GENOMIC DNA]</scope>
    <source>
        <strain evidence="7 8">NBRC 14915</strain>
    </source>
</reference>
<dbReference type="SUPFAM" id="SSF46894">
    <property type="entry name" value="C-terminal effector domain of the bipartite response regulators"/>
    <property type="match status" value="1"/>
</dbReference>
<accession>A0ABQ3ZWU0</accession>
<gene>
    <name evidence="7" type="ORF">Ahu01nite_061460</name>
</gene>
<dbReference type="InterPro" id="IPR011990">
    <property type="entry name" value="TPR-like_helical_dom_sf"/>
</dbReference>
<keyword evidence="3 5" id="KW-0238">DNA-binding</keyword>
<evidence type="ECO:0000313" key="7">
    <source>
        <dbReference type="EMBL" id="GIE23044.1"/>
    </source>
</evidence>
<dbReference type="Gene3D" id="1.25.40.10">
    <property type="entry name" value="Tetratricopeptide repeat domain"/>
    <property type="match status" value="1"/>
</dbReference>
<dbReference type="Proteomes" id="UP000603200">
    <property type="component" value="Unassembled WGS sequence"/>
</dbReference>
<dbReference type="PROSITE" id="PS51755">
    <property type="entry name" value="OMPR_PHOB"/>
    <property type="match status" value="1"/>
</dbReference>
<evidence type="ECO:0000256" key="4">
    <source>
        <dbReference type="ARBA" id="ARBA00023163"/>
    </source>
</evidence>
<dbReference type="InterPro" id="IPR029787">
    <property type="entry name" value="Nucleotide_cyclase"/>
</dbReference>
<protein>
    <recommendedName>
        <fullName evidence="6">OmpR/PhoB-type domain-containing protein</fullName>
    </recommendedName>
</protein>
<dbReference type="InterPro" id="IPR005158">
    <property type="entry name" value="BTAD"/>
</dbReference>
<dbReference type="InterPro" id="IPR051677">
    <property type="entry name" value="AfsR-DnrI-RedD_regulator"/>
</dbReference>
<dbReference type="SUPFAM" id="SSF48452">
    <property type="entry name" value="TPR-like"/>
    <property type="match status" value="1"/>
</dbReference>
<proteinExistence type="inferred from homology"/>
<dbReference type="InterPro" id="IPR016032">
    <property type="entry name" value="Sig_transdc_resp-reg_C-effctor"/>
</dbReference>
<feature type="DNA-binding region" description="OmpR/PhoB-type" evidence="5">
    <location>
        <begin position="1"/>
        <end position="96"/>
    </location>
</feature>
<evidence type="ECO:0000313" key="8">
    <source>
        <dbReference type="Proteomes" id="UP000603200"/>
    </source>
</evidence>
<feature type="domain" description="OmpR/PhoB-type" evidence="6">
    <location>
        <begin position="1"/>
        <end position="96"/>
    </location>
</feature>
<dbReference type="RefSeq" id="WP_203840103.1">
    <property type="nucleotide sequence ID" value="NZ_BAAATV010000014.1"/>
</dbReference>
<dbReference type="SMART" id="SM01043">
    <property type="entry name" value="BTAD"/>
    <property type="match status" value="1"/>
</dbReference>
<dbReference type="SMART" id="SM00862">
    <property type="entry name" value="Trans_reg_C"/>
    <property type="match status" value="1"/>
</dbReference>
<evidence type="ECO:0000256" key="5">
    <source>
        <dbReference type="PROSITE-ProRule" id="PRU01091"/>
    </source>
</evidence>
<dbReference type="InterPro" id="IPR036388">
    <property type="entry name" value="WH-like_DNA-bd_sf"/>
</dbReference>
<evidence type="ECO:0000256" key="2">
    <source>
        <dbReference type="ARBA" id="ARBA00023015"/>
    </source>
</evidence>
<dbReference type="Pfam" id="PF03704">
    <property type="entry name" value="BTAD"/>
    <property type="match status" value="1"/>
</dbReference>
<dbReference type="InterPro" id="IPR001867">
    <property type="entry name" value="OmpR/PhoB-type_DNA-bd"/>
</dbReference>
<dbReference type="Gene3D" id="1.10.10.10">
    <property type="entry name" value="Winged helix-like DNA-binding domain superfamily/Winged helix DNA-binding domain"/>
    <property type="match status" value="1"/>
</dbReference>
<comment type="similarity">
    <text evidence="1">Belongs to the AfsR/DnrI/RedD regulatory family.</text>
</comment>